<keyword evidence="7" id="KW-0449">Lipoprotein</keyword>
<evidence type="ECO:0000256" key="1">
    <source>
        <dbReference type="ARBA" id="ARBA00004442"/>
    </source>
</evidence>
<reference evidence="9 10" key="1">
    <citation type="submission" date="2020-08" db="EMBL/GenBank/DDBJ databases">
        <title>Genomic Encyclopedia of Type Strains, Phase IV (KMG-IV): sequencing the most valuable type-strain genomes for metagenomic binning, comparative biology and taxonomic classification.</title>
        <authorList>
            <person name="Goeker M."/>
        </authorList>
    </citation>
    <scope>NUCLEOTIDE SEQUENCE [LARGE SCALE GENOMIC DNA]</scope>
    <source>
        <strain evidence="9 10">DSM 102983</strain>
    </source>
</reference>
<comment type="subcellular location">
    <subcellularLocation>
        <location evidence="1">Cell outer membrane</location>
    </subcellularLocation>
</comment>
<evidence type="ECO:0000256" key="8">
    <source>
        <dbReference type="SAM" id="MobiDB-lite"/>
    </source>
</evidence>
<keyword evidence="10" id="KW-1185">Reference proteome</keyword>
<keyword evidence="6" id="KW-0998">Cell outer membrane</keyword>
<keyword evidence="5" id="KW-0564">Palmitate</keyword>
<dbReference type="Pfam" id="PF08842">
    <property type="entry name" value="Mfa2"/>
    <property type="match status" value="1"/>
</dbReference>
<gene>
    <name evidence="9" type="ORF">GGQ57_000395</name>
</gene>
<comment type="caution">
    <text evidence="9">The sequence shown here is derived from an EMBL/GenBank/DDBJ whole genome shotgun (WGS) entry which is preliminary data.</text>
</comment>
<sequence length="315" mass="35766">MKKKELCAVACLFWLAGCNDPASDEVEIVKNLFPVQFSVQLQKEVLPFPSTRSMPSNAFPEPTVPDKENPDKELKDFCSTIEYLVYDKNDLEEPVKHHIYNVETDNDFSIVYDTLPAGNYQVYFLAHQSEKSSFVKNTFSFDKLSDTFYGTKVFNVEKTEETNMDIDLERIVSRIEFKAIDPVPDVIKQFDISVKNYPAKLNILTKEGLASSEEQSFTYLFKSEDKGQTGKTHSFYTFVASGSKRISATLTSTDIDGQVMRCRTVTDILPIANKVIRYTGILYTPPKPDDSENTFNLIIGNNGEWSESVENELPE</sequence>
<evidence type="ECO:0000313" key="10">
    <source>
        <dbReference type="Proteomes" id="UP000533637"/>
    </source>
</evidence>
<dbReference type="PROSITE" id="PS51257">
    <property type="entry name" value="PROKAR_LIPOPROTEIN"/>
    <property type="match status" value="1"/>
</dbReference>
<dbReference type="Proteomes" id="UP000533637">
    <property type="component" value="Unassembled WGS sequence"/>
</dbReference>
<dbReference type="RefSeq" id="WP_183668623.1">
    <property type="nucleotide sequence ID" value="NZ_BMPB01000010.1"/>
</dbReference>
<keyword evidence="3" id="KW-0732">Signal</keyword>
<name>A0ABR6KG87_9BACT</name>
<evidence type="ECO:0000256" key="3">
    <source>
        <dbReference type="ARBA" id="ARBA00022729"/>
    </source>
</evidence>
<evidence type="ECO:0000256" key="6">
    <source>
        <dbReference type="ARBA" id="ARBA00023237"/>
    </source>
</evidence>
<evidence type="ECO:0000256" key="7">
    <source>
        <dbReference type="ARBA" id="ARBA00023288"/>
    </source>
</evidence>
<evidence type="ECO:0000256" key="2">
    <source>
        <dbReference type="ARBA" id="ARBA00007248"/>
    </source>
</evidence>
<evidence type="ECO:0000256" key="5">
    <source>
        <dbReference type="ARBA" id="ARBA00023139"/>
    </source>
</evidence>
<comment type="similarity">
    <text evidence="2">Belongs to the bacteroidetes fimbrillin superfamily. FimB/Mfa2 family.</text>
</comment>
<protein>
    <submittedName>
        <fullName evidence="9">Uncharacterized protein</fullName>
    </submittedName>
</protein>
<dbReference type="EMBL" id="JACHOC010000001">
    <property type="protein sequence ID" value="MBB4620521.1"/>
    <property type="molecule type" value="Genomic_DNA"/>
</dbReference>
<feature type="region of interest" description="Disordered" evidence="8">
    <location>
        <begin position="52"/>
        <end position="71"/>
    </location>
</feature>
<dbReference type="InterPro" id="IPR014941">
    <property type="entry name" value="FimB/Mfa2/Mfa3"/>
</dbReference>
<keyword evidence="4" id="KW-0472">Membrane</keyword>
<evidence type="ECO:0000256" key="4">
    <source>
        <dbReference type="ARBA" id="ARBA00023136"/>
    </source>
</evidence>
<accession>A0ABR6KG87</accession>
<proteinExistence type="inferred from homology"/>
<evidence type="ECO:0000313" key="9">
    <source>
        <dbReference type="EMBL" id="MBB4620521.1"/>
    </source>
</evidence>
<organism evidence="9 10">
    <name type="scientific">Parabacteroides faecis</name>
    <dbReference type="NCBI Taxonomy" id="1217282"/>
    <lineage>
        <taxon>Bacteria</taxon>
        <taxon>Pseudomonadati</taxon>
        <taxon>Bacteroidota</taxon>
        <taxon>Bacteroidia</taxon>
        <taxon>Bacteroidales</taxon>
        <taxon>Tannerellaceae</taxon>
        <taxon>Parabacteroides</taxon>
    </lineage>
</organism>